<sequence>MTRSPPAHSLGSSQDWRLKLWTQESSLLLASPENLASGSIKPVLEGKRELPSTLGGGAAISFGESGE</sequence>
<keyword evidence="2" id="KW-1185">Reference proteome</keyword>
<evidence type="ECO:0000313" key="1">
    <source>
        <dbReference type="EMBL" id="KAK8592998.1"/>
    </source>
</evidence>
<dbReference type="EMBL" id="JBBPBM010000003">
    <property type="protein sequence ID" value="KAK8592998.1"/>
    <property type="molecule type" value="Genomic_DNA"/>
</dbReference>
<proteinExistence type="predicted"/>
<evidence type="ECO:0000313" key="2">
    <source>
        <dbReference type="Proteomes" id="UP001472677"/>
    </source>
</evidence>
<organism evidence="1 2">
    <name type="scientific">Hibiscus sabdariffa</name>
    <name type="common">roselle</name>
    <dbReference type="NCBI Taxonomy" id="183260"/>
    <lineage>
        <taxon>Eukaryota</taxon>
        <taxon>Viridiplantae</taxon>
        <taxon>Streptophyta</taxon>
        <taxon>Embryophyta</taxon>
        <taxon>Tracheophyta</taxon>
        <taxon>Spermatophyta</taxon>
        <taxon>Magnoliopsida</taxon>
        <taxon>eudicotyledons</taxon>
        <taxon>Gunneridae</taxon>
        <taxon>Pentapetalae</taxon>
        <taxon>rosids</taxon>
        <taxon>malvids</taxon>
        <taxon>Malvales</taxon>
        <taxon>Malvaceae</taxon>
        <taxon>Malvoideae</taxon>
        <taxon>Hibiscus</taxon>
    </lineage>
</organism>
<protein>
    <submittedName>
        <fullName evidence="1">Uncharacterized protein</fullName>
    </submittedName>
</protein>
<comment type="caution">
    <text evidence="1">The sequence shown here is derived from an EMBL/GenBank/DDBJ whole genome shotgun (WGS) entry which is preliminary data.</text>
</comment>
<dbReference type="Proteomes" id="UP001472677">
    <property type="component" value="Unassembled WGS sequence"/>
</dbReference>
<name>A0ABR2G1Z2_9ROSI</name>
<reference evidence="1 2" key="1">
    <citation type="journal article" date="2024" name="G3 (Bethesda)">
        <title>Genome assembly of Hibiscus sabdariffa L. provides insights into metabolisms of medicinal natural products.</title>
        <authorList>
            <person name="Kim T."/>
        </authorList>
    </citation>
    <scope>NUCLEOTIDE SEQUENCE [LARGE SCALE GENOMIC DNA]</scope>
    <source>
        <strain evidence="1">TK-2024</strain>
        <tissue evidence="1">Old leaves</tissue>
    </source>
</reference>
<accession>A0ABR2G1Z2</accession>
<gene>
    <name evidence="1" type="ORF">V6N12_045089</name>
</gene>